<protein>
    <submittedName>
        <fullName evidence="1">Uncharacterized protein</fullName>
    </submittedName>
</protein>
<dbReference type="SMART" id="SM00868">
    <property type="entry name" value="zf-AD"/>
    <property type="match status" value="1"/>
</dbReference>
<dbReference type="PANTHER" id="PTHR39942:SF1">
    <property type="entry name" value="BCDNA.LD26519-RELATED"/>
    <property type="match status" value="1"/>
</dbReference>
<dbReference type="Gene3D" id="3.40.1800.20">
    <property type="match status" value="1"/>
</dbReference>
<dbReference type="PROSITE" id="PS51915">
    <property type="entry name" value="ZAD"/>
    <property type="match status" value="1"/>
</dbReference>
<dbReference type="GO" id="GO:0008270">
    <property type="term" value="F:zinc ion binding"/>
    <property type="evidence" value="ECO:0007669"/>
    <property type="project" value="UniProtKB-UniRule"/>
</dbReference>
<organism evidence="1">
    <name type="scientific">Anopheles atroparvus</name>
    <name type="common">European mosquito</name>
    <dbReference type="NCBI Taxonomy" id="41427"/>
    <lineage>
        <taxon>Eukaryota</taxon>
        <taxon>Metazoa</taxon>
        <taxon>Ecdysozoa</taxon>
        <taxon>Arthropoda</taxon>
        <taxon>Hexapoda</taxon>
        <taxon>Insecta</taxon>
        <taxon>Pterygota</taxon>
        <taxon>Neoptera</taxon>
        <taxon>Endopterygota</taxon>
        <taxon>Diptera</taxon>
        <taxon>Nematocera</taxon>
        <taxon>Culicoidea</taxon>
        <taxon>Culicidae</taxon>
        <taxon>Anophelinae</taxon>
        <taxon>Anopheles</taxon>
    </lineage>
</organism>
<proteinExistence type="predicted"/>
<dbReference type="STRING" id="41427.A0A182J296"/>
<dbReference type="PANTHER" id="PTHR39942">
    <property type="entry name" value="BCDNA.LD26519-RELATED"/>
    <property type="match status" value="1"/>
</dbReference>
<reference evidence="1" key="1">
    <citation type="submission" date="2022-08" db="UniProtKB">
        <authorList>
            <consortium name="EnsemblMetazoa"/>
        </authorList>
    </citation>
    <scope>IDENTIFICATION</scope>
    <source>
        <strain evidence="1">EBRO</strain>
    </source>
</reference>
<dbReference type="InterPro" id="IPR012934">
    <property type="entry name" value="Znf_AD"/>
</dbReference>
<name>A0A182J296_ANOAO</name>
<dbReference type="SUPFAM" id="SSF57716">
    <property type="entry name" value="Glucocorticoid receptor-like (DNA-binding domain)"/>
    <property type="match status" value="1"/>
</dbReference>
<evidence type="ECO:0000313" key="1">
    <source>
        <dbReference type="EnsemblMetazoa" id="AATE009990-PA.1"/>
    </source>
</evidence>
<dbReference type="EnsemblMetazoa" id="AATE009990-RA">
    <property type="protein sequence ID" value="AATE009990-PA.1"/>
    <property type="gene ID" value="AATE009990"/>
</dbReference>
<accession>A0A182J296</accession>
<dbReference type="VEuPathDB" id="VectorBase:AATE009990"/>
<dbReference type="GO" id="GO:0005634">
    <property type="term" value="C:nucleus"/>
    <property type="evidence" value="ECO:0007669"/>
    <property type="project" value="InterPro"/>
</dbReference>
<dbReference type="Pfam" id="PF07776">
    <property type="entry name" value="zf-AD"/>
    <property type="match status" value="1"/>
</dbReference>
<sequence>MSEWMLTRNREQQRAAAAAAAAANSDQLNYTAFVDLCRLCAIKGGSRFCSLFDSREAEQRQLLFKIRTILPIVITKEDLLPKKVCERCVDQIEESFAWRTNCVQTEVILRNYAESMRFVTATINFQVSLSGRSNVHYN</sequence>
<dbReference type="AlphaFoldDB" id="A0A182J296"/>